<dbReference type="GeneTree" id="ENSGT00940000158696"/>
<evidence type="ECO:0000256" key="12">
    <source>
        <dbReference type="ARBA" id="ARBA00048800"/>
    </source>
</evidence>
<evidence type="ECO:0000256" key="4">
    <source>
        <dbReference type="ARBA" id="ARBA00022692"/>
    </source>
</evidence>
<evidence type="ECO:0000256" key="8">
    <source>
        <dbReference type="ARBA" id="ARBA00047427"/>
    </source>
</evidence>
<evidence type="ECO:0000256" key="9">
    <source>
        <dbReference type="ARBA" id="ARBA00047863"/>
    </source>
</evidence>
<dbReference type="AlphaFoldDB" id="A0A8C4SVD7"/>
<keyword evidence="6" id="KW-0472">Membrane</keyword>
<dbReference type="Pfam" id="PF04750">
    <property type="entry name" value="Far-17a_AIG1"/>
    <property type="match status" value="1"/>
</dbReference>
<dbReference type="GO" id="GO:0012505">
    <property type="term" value="C:endomembrane system"/>
    <property type="evidence" value="ECO:0007669"/>
    <property type="project" value="UniProtKB-SubCell"/>
</dbReference>
<protein>
    <submittedName>
        <fullName evidence="17">Uncharacterized protein</fullName>
    </submittedName>
</protein>
<evidence type="ECO:0000256" key="3">
    <source>
        <dbReference type="ARBA" id="ARBA00009300"/>
    </source>
</evidence>
<evidence type="ECO:0000256" key="7">
    <source>
        <dbReference type="ARBA" id="ARBA00047368"/>
    </source>
</evidence>
<proteinExistence type="inferred from homology"/>
<reference evidence="17" key="2">
    <citation type="submission" date="2025-08" db="UniProtKB">
        <authorList>
            <consortium name="Ensembl"/>
        </authorList>
    </citation>
    <scope>IDENTIFICATION</scope>
</reference>
<keyword evidence="18" id="KW-1185">Reference proteome</keyword>
<name>A0A8C4SVD7_ERPCA</name>
<comment type="subcellular location">
    <subcellularLocation>
        <location evidence="2">Endomembrane system</location>
        <topology evidence="2">Multi-pass membrane protein</topology>
    </subcellularLocation>
</comment>
<comment type="similarity">
    <text evidence="3">Belongs to the AIG1 family.</text>
</comment>
<comment type="catalytic activity">
    <reaction evidence="11">
        <text>12-(9Z-octadecenoyloxy)-octadecanoate + H2O = 12-hydroxyoctadecanoate + (9Z)-octadecenoate + H(+)</text>
        <dbReference type="Rhea" id="RHEA:52060"/>
        <dbReference type="ChEBI" id="CHEBI:15377"/>
        <dbReference type="ChEBI" id="CHEBI:15378"/>
        <dbReference type="ChEBI" id="CHEBI:30823"/>
        <dbReference type="ChEBI" id="CHEBI:84201"/>
        <dbReference type="ChEBI" id="CHEBI:136302"/>
    </reaction>
    <physiologicalReaction direction="left-to-right" evidence="11">
        <dbReference type="Rhea" id="RHEA:52061"/>
    </physiologicalReaction>
</comment>
<evidence type="ECO:0000256" key="2">
    <source>
        <dbReference type="ARBA" id="ARBA00004127"/>
    </source>
</evidence>
<comment type="catalytic activity">
    <reaction evidence="16">
        <text>12-(9Z-hexadecenoyloxy)-octadecanoate + H2O = 12-hydroxyoctadecanoate + (9Z)-hexadecenoate + H(+)</text>
        <dbReference type="Rhea" id="RHEA:52072"/>
        <dbReference type="ChEBI" id="CHEBI:15377"/>
        <dbReference type="ChEBI" id="CHEBI:15378"/>
        <dbReference type="ChEBI" id="CHEBI:32372"/>
        <dbReference type="ChEBI" id="CHEBI:84201"/>
        <dbReference type="ChEBI" id="CHEBI:136312"/>
    </reaction>
    <physiologicalReaction direction="left-to-right" evidence="16">
        <dbReference type="Rhea" id="RHEA:52073"/>
    </physiologicalReaction>
</comment>
<reference evidence="17" key="1">
    <citation type="submission" date="2021-06" db="EMBL/GenBank/DDBJ databases">
        <authorList>
            <consortium name="Wellcome Sanger Institute Data Sharing"/>
        </authorList>
    </citation>
    <scope>NUCLEOTIDE SEQUENCE [LARGE SCALE GENOMIC DNA]</scope>
</reference>
<evidence type="ECO:0000256" key="15">
    <source>
        <dbReference type="ARBA" id="ARBA00049322"/>
    </source>
</evidence>
<comment type="catalytic activity">
    <reaction evidence="8">
        <text>13-octadecanoyloxy-octadecanoate + H2O = 13-hydroxy-octadecanoate + octadecanoate + H(+)</text>
        <dbReference type="Rhea" id="RHEA:52084"/>
        <dbReference type="ChEBI" id="CHEBI:15377"/>
        <dbReference type="ChEBI" id="CHEBI:15378"/>
        <dbReference type="ChEBI" id="CHEBI:25629"/>
        <dbReference type="ChEBI" id="CHEBI:136304"/>
        <dbReference type="ChEBI" id="CHEBI:136335"/>
    </reaction>
    <physiologicalReaction direction="left-to-right" evidence="8">
        <dbReference type="Rhea" id="RHEA:52085"/>
    </physiologicalReaction>
</comment>
<dbReference type="Proteomes" id="UP000694620">
    <property type="component" value="Chromosome 4"/>
</dbReference>
<evidence type="ECO:0000256" key="16">
    <source>
        <dbReference type="ARBA" id="ARBA00049428"/>
    </source>
</evidence>
<comment type="catalytic activity">
    <reaction evidence="9">
        <text>9-hexadecanoyloxy-octadecanoate + H2O = 9-hydroxy-octadecanoate + hexadecanoate + H(+)</text>
        <dbReference type="Rhea" id="RHEA:52052"/>
        <dbReference type="ChEBI" id="CHEBI:7896"/>
        <dbReference type="ChEBI" id="CHEBI:15377"/>
        <dbReference type="ChEBI" id="CHEBI:15378"/>
        <dbReference type="ChEBI" id="CHEBI:83670"/>
        <dbReference type="ChEBI" id="CHEBI:136286"/>
    </reaction>
    <physiologicalReaction direction="left-to-right" evidence="9">
        <dbReference type="Rhea" id="RHEA:52053"/>
    </physiologicalReaction>
</comment>
<comment type="catalytic activity">
    <reaction evidence="15">
        <text>13-(9Z-hexadecenoyloxy)-octadecanoate + H2O = 13-hydroxy-octadecanoate + (9Z)-hexadecenoate + H(+)</text>
        <dbReference type="Rhea" id="RHEA:52076"/>
        <dbReference type="ChEBI" id="CHEBI:15377"/>
        <dbReference type="ChEBI" id="CHEBI:15378"/>
        <dbReference type="ChEBI" id="CHEBI:32372"/>
        <dbReference type="ChEBI" id="CHEBI:136304"/>
        <dbReference type="ChEBI" id="CHEBI:136315"/>
    </reaction>
    <physiologicalReaction direction="left-to-right" evidence="15">
        <dbReference type="Rhea" id="RHEA:52077"/>
    </physiologicalReaction>
</comment>
<organism evidence="17 18">
    <name type="scientific">Erpetoichthys calabaricus</name>
    <name type="common">Rope fish</name>
    <name type="synonym">Calamoichthys calabaricus</name>
    <dbReference type="NCBI Taxonomy" id="27687"/>
    <lineage>
        <taxon>Eukaryota</taxon>
        <taxon>Metazoa</taxon>
        <taxon>Chordata</taxon>
        <taxon>Craniata</taxon>
        <taxon>Vertebrata</taxon>
        <taxon>Euteleostomi</taxon>
        <taxon>Actinopterygii</taxon>
        <taxon>Polypteriformes</taxon>
        <taxon>Polypteridae</taxon>
        <taxon>Erpetoichthys</taxon>
    </lineage>
</organism>
<dbReference type="PANTHER" id="PTHR10989">
    <property type="entry name" value="ANDROGEN-INDUCED PROTEIN 1-RELATED"/>
    <property type="match status" value="1"/>
</dbReference>
<comment type="catalytic activity">
    <reaction evidence="10">
        <text>12-octadecanoyloxy-octadecanoate + H2O = 12-hydroxyoctadecanoate + octadecanoate + H(+)</text>
        <dbReference type="Rhea" id="RHEA:52080"/>
        <dbReference type="ChEBI" id="CHEBI:15377"/>
        <dbReference type="ChEBI" id="CHEBI:15378"/>
        <dbReference type="ChEBI" id="CHEBI:25629"/>
        <dbReference type="ChEBI" id="CHEBI:84201"/>
        <dbReference type="ChEBI" id="CHEBI:136330"/>
    </reaction>
    <physiologicalReaction direction="left-to-right" evidence="10">
        <dbReference type="Rhea" id="RHEA:52081"/>
    </physiologicalReaction>
</comment>
<comment type="catalytic activity">
    <reaction evidence="12">
        <text>9-(9Z-octadecenoyloxy)-octadecanoate + H2O = 9-hydroxy-octadecanoate + (9Z)-octadecenoate + H(+)</text>
        <dbReference type="Rhea" id="RHEA:52048"/>
        <dbReference type="ChEBI" id="CHEBI:15377"/>
        <dbReference type="ChEBI" id="CHEBI:15378"/>
        <dbReference type="ChEBI" id="CHEBI:30823"/>
        <dbReference type="ChEBI" id="CHEBI:136282"/>
        <dbReference type="ChEBI" id="CHEBI:136286"/>
    </reaction>
    <physiologicalReaction direction="left-to-right" evidence="12">
        <dbReference type="Rhea" id="RHEA:52049"/>
    </physiologicalReaction>
</comment>
<comment type="catalytic activity">
    <reaction evidence="7">
        <text>12-hexadecanoyloxy-octadecanoate + H2O = 12-hydroxyoctadecanoate + hexadecanoate + H(+)</text>
        <dbReference type="Rhea" id="RHEA:52056"/>
        <dbReference type="ChEBI" id="CHEBI:7896"/>
        <dbReference type="ChEBI" id="CHEBI:15377"/>
        <dbReference type="ChEBI" id="CHEBI:15378"/>
        <dbReference type="ChEBI" id="CHEBI:83677"/>
        <dbReference type="ChEBI" id="CHEBI:84201"/>
    </reaction>
    <physiologicalReaction direction="left-to-right" evidence="7">
        <dbReference type="Rhea" id="RHEA:52057"/>
    </physiologicalReaction>
</comment>
<evidence type="ECO:0000256" key="13">
    <source>
        <dbReference type="ARBA" id="ARBA00049221"/>
    </source>
</evidence>
<comment type="catalytic activity">
    <reaction evidence="1">
        <text>9-(9Z-hexadecenoyloxy)-octadecanoate + H2O = (9Z)-hexadecenoate + 9-hydroxy-octadecanoate + H(+)</text>
        <dbReference type="Rhea" id="RHEA:52068"/>
        <dbReference type="ChEBI" id="CHEBI:15377"/>
        <dbReference type="ChEBI" id="CHEBI:15378"/>
        <dbReference type="ChEBI" id="CHEBI:32372"/>
        <dbReference type="ChEBI" id="CHEBI:136286"/>
        <dbReference type="ChEBI" id="CHEBI:136309"/>
    </reaction>
    <physiologicalReaction direction="left-to-right" evidence="1">
        <dbReference type="Rhea" id="RHEA:52069"/>
    </physiologicalReaction>
</comment>
<keyword evidence="5" id="KW-1133">Transmembrane helix</keyword>
<evidence type="ECO:0000256" key="6">
    <source>
        <dbReference type="ARBA" id="ARBA00023136"/>
    </source>
</evidence>
<dbReference type="InterPro" id="IPR006838">
    <property type="entry name" value="ADTRP_AIG1"/>
</dbReference>
<dbReference type="PANTHER" id="PTHR10989:SF11">
    <property type="entry name" value="ANDROGEN-INDUCED GENE 1 PROTEIN"/>
    <property type="match status" value="1"/>
</dbReference>
<evidence type="ECO:0000313" key="18">
    <source>
        <dbReference type="Proteomes" id="UP000694620"/>
    </source>
</evidence>
<dbReference type="GO" id="GO:0016020">
    <property type="term" value="C:membrane"/>
    <property type="evidence" value="ECO:0007669"/>
    <property type="project" value="InterPro"/>
</dbReference>
<comment type="catalytic activity">
    <reaction evidence="13">
        <text>9-octadecanoyloxy-octadecanoate + H2O = 9-hydroxy-octadecanoate + octadecanoate + H(+)</text>
        <dbReference type="Rhea" id="RHEA:52096"/>
        <dbReference type="ChEBI" id="CHEBI:15377"/>
        <dbReference type="ChEBI" id="CHEBI:15378"/>
        <dbReference type="ChEBI" id="CHEBI:25629"/>
        <dbReference type="ChEBI" id="CHEBI:136286"/>
        <dbReference type="ChEBI" id="CHEBI:136373"/>
    </reaction>
    <physiologicalReaction direction="left-to-right" evidence="13">
        <dbReference type="Rhea" id="RHEA:52097"/>
    </physiologicalReaction>
</comment>
<sequence>MNEKLPSDQGKPTSITFTSSWSQNVCKLIFSHSENDKKLAPSVEDKTFLHKTNTEIFKNKLNCWVAPLPFRSPQQFFPNNREQAPNHLLSIKCTLKNENLVLLPSLVLRLVILLTSFSILCNYKAINMPAHHTYGGNWNFLTFINLVIQADFFAVCTLTDLSNLLTKASENQEQERQLRKLIAFPVGVLVVTKNQLSLKGTSIQHMFACWLTDIAPNLHPSCNGSWRPHTTISGGVTRPPGALQCKPVPGLTPRVIFIFGTSDLLTYSILNTLFLSHEYSILVYCR</sequence>
<evidence type="ECO:0000256" key="14">
    <source>
        <dbReference type="ARBA" id="ARBA00049296"/>
    </source>
</evidence>
<evidence type="ECO:0000256" key="11">
    <source>
        <dbReference type="ARBA" id="ARBA00048701"/>
    </source>
</evidence>
<evidence type="ECO:0000256" key="10">
    <source>
        <dbReference type="ARBA" id="ARBA00048680"/>
    </source>
</evidence>
<evidence type="ECO:0000256" key="1">
    <source>
        <dbReference type="ARBA" id="ARBA00000923"/>
    </source>
</evidence>
<accession>A0A8C4SVD7</accession>
<reference evidence="17" key="3">
    <citation type="submission" date="2025-09" db="UniProtKB">
        <authorList>
            <consortium name="Ensembl"/>
        </authorList>
    </citation>
    <scope>IDENTIFICATION</scope>
</reference>
<evidence type="ECO:0000256" key="5">
    <source>
        <dbReference type="ARBA" id="ARBA00022989"/>
    </source>
</evidence>
<keyword evidence="4" id="KW-0812">Transmembrane</keyword>
<dbReference type="Ensembl" id="ENSECRT00000023306.1">
    <property type="protein sequence ID" value="ENSECRP00000022815.1"/>
    <property type="gene ID" value="ENSECRG00000015442.1"/>
</dbReference>
<evidence type="ECO:0000313" key="17">
    <source>
        <dbReference type="Ensembl" id="ENSECRP00000022815.1"/>
    </source>
</evidence>
<comment type="catalytic activity">
    <reaction evidence="14">
        <text>13-(9Z-octadecenoyloxy)-octadecanoate + H2O = 13-hydroxy-octadecanoate + (9Z)-octadecenoate + H(+)</text>
        <dbReference type="Rhea" id="RHEA:52064"/>
        <dbReference type="ChEBI" id="CHEBI:15377"/>
        <dbReference type="ChEBI" id="CHEBI:15378"/>
        <dbReference type="ChEBI" id="CHEBI:30823"/>
        <dbReference type="ChEBI" id="CHEBI:136303"/>
        <dbReference type="ChEBI" id="CHEBI:136304"/>
    </reaction>
    <physiologicalReaction direction="left-to-right" evidence="14">
        <dbReference type="Rhea" id="RHEA:52065"/>
    </physiologicalReaction>
</comment>